<reference evidence="2 3" key="1">
    <citation type="journal article" date="2015" name="BMC Genomics">
        <title>The genome of the truffle-parasite Tolypocladium ophioglossoides and the evolution of antifungal peptaibiotics.</title>
        <authorList>
            <person name="Quandt C.A."/>
            <person name="Bushley K.E."/>
            <person name="Spatafora J.W."/>
        </authorList>
    </citation>
    <scope>NUCLEOTIDE SEQUENCE [LARGE SCALE GENOMIC DNA]</scope>
    <source>
        <strain evidence="2 3">CBS 100239</strain>
    </source>
</reference>
<comment type="caution">
    <text evidence="2">The sequence shown here is derived from an EMBL/GenBank/DDBJ whole genome shotgun (WGS) entry which is preliminary data.</text>
</comment>
<feature type="region of interest" description="Disordered" evidence="1">
    <location>
        <begin position="44"/>
        <end position="67"/>
    </location>
</feature>
<sequence length="67" mass="7451">MDDETEDELNKWCAHLWLSPECGICGELLRLHEKAVGCEFSVEASATPAARPTLTHRAPLPSARPHR</sequence>
<organism evidence="2 3">
    <name type="scientific">Tolypocladium ophioglossoides (strain CBS 100239)</name>
    <name type="common">Snaketongue truffleclub</name>
    <name type="synonym">Elaphocordyceps ophioglossoides</name>
    <dbReference type="NCBI Taxonomy" id="1163406"/>
    <lineage>
        <taxon>Eukaryota</taxon>
        <taxon>Fungi</taxon>
        <taxon>Dikarya</taxon>
        <taxon>Ascomycota</taxon>
        <taxon>Pezizomycotina</taxon>
        <taxon>Sordariomycetes</taxon>
        <taxon>Hypocreomycetidae</taxon>
        <taxon>Hypocreales</taxon>
        <taxon>Ophiocordycipitaceae</taxon>
        <taxon>Tolypocladium</taxon>
    </lineage>
</organism>
<evidence type="ECO:0000313" key="2">
    <source>
        <dbReference type="EMBL" id="KND88625.1"/>
    </source>
</evidence>
<name>A0A0L0N491_TOLOC</name>
<protein>
    <submittedName>
        <fullName evidence="2">Uncharacterized protein</fullName>
    </submittedName>
</protein>
<keyword evidence="3" id="KW-1185">Reference proteome</keyword>
<dbReference type="EMBL" id="LFRF01000024">
    <property type="protein sequence ID" value="KND88625.1"/>
    <property type="molecule type" value="Genomic_DNA"/>
</dbReference>
<accession>A0A0L0N491</accession>
<evidence type="ECO:0000313" key="3">
    <source>
        <dbReference type="Proteomes" id="UP000036947"/>
    </source>
</evidence>
<proteinExistence type="predicted"/>
<dbReference type="Proteomes" id="UP000036947">
    <property type="component" value="Unassembled WGS sequence"/>
</dbReference>
<gene>
    <name evidence="2" type="ORF">TOPH_06779</name>
</gene>
<evidence type="ECO:0000256" key="1">
    <source>
        <dbReference type="SAM" id="MobiDB-lite"/>
    </source>
</evidence>
<dbReference type="AlphaFoldDB" id="A0A0L0N491"/>